<dbReference type="Gene3D" id="3.10.10.10">
    <property type="entry name" value="HIV Type 1 Reverse Transcriptase, subunit A, domain 1"/>
    <property type="match status" value="1"/>
</dbReference>
<dbReference type="GO" id="GO:0004190">
    <property type="term" value="F:aspartic-type endopeptidase activity"/>
    <property type="evidence" value="ECO:0007669"/>
    <property type="project" value="UniProtKB-KW"/>
</dbReference>
<dbReference type="AlphaFoldDB" id="A0A371ELH8"/>
<keyword evidence="2" id="KW-0378">Hydrolase</keyword>
<evidence type="ECO:0000256" key="4">
    <source>
        <dbReference type="PROSITE-ProRule" id="PRU00047"/>
    </source>
</evidence>
<dbReference type="Pfam" id="PF17919">
    <property type="entry name" value="RT_RNaseH_2"/>
    <property type="match status" value="1"/>
</dbReference>
<evidence type="ECO:0000256" key="2">
    <source>
        <dbReference type="ARBA" id="ARBA00022750"/>
    </source>
</evidence>
<name>A0A371ELH8_MUCPR</name>
<evidence type="ECO:0000313" key="8">
    <source>
        <dbReference type="Proteomes" id="UP000257109"/>
    </source>
</evidence>
<dbReference type="Gene3D" id="4.10.60.10">
    <property type="entry name" value="Zinc finger, CCHC-type"/>
    <property type="match status" value="1"/>
</dbReference>
<comment type="caution">
    <text evidence="7">The sequence shown here is derived from an EMBL/GenBank/DDBJ whole genome shotgun (WGS) entry which is preliminary data.</text>
</comment>
<dbReference type="Pfam" id="PF00098">
    <property type="entry name" value="zf-CCHC"/>
    <property type="match status" value="1"/>
</dbReference>
<evidence type="ECO:0000256" key="5">
    <source>
        <dbReference type="SAM" id="MobiDB-lite"/>
    </source>
</evidence>
<dbReference type="EMBL" id="QJKJ01013257">
    <property type="protein sequence ID" value="RDX66824.1"/>
    <property type="molecule type" value="Genomic_DNA"/>
</dbReference>
<keyword evidence="4" id="KW-0863">Zinc-finger</keyword>
<feature type="non-terminal residue" evidence="7">
    <location>
        <position position="1"/>
    </location>
</feature>
<accession>A0A371ELH8</accession>
<dbReference type="SMART" id="SM00343">
    <property type="entry name" value="ZnF_C2HC"/>
    <property type="match status" value="1"/>
</dbReference>
<dbReference type="PANTHER" id="PTHR33064:SF37">
    <property type="entry name" value="RIBONUCLEASE H"/>
    <property type="match status" value="1"/>
</dbReference>
<evidence type="ECO:0000256" key="1">
    <source>
        <dbReference type="ARBA" id="ARBA00022670"/>
    </source>
</evidence>
<dbReference type="GO" id="GO:0006508">
    <property type="term" value="P:proteolysis"/>
    <property type="evidence" value="ECO:0007669"/>
    <property type="project" value="UniProtKB-KW"/>
</dbReference>
<evidence type="ECO:0000256" key="3">
    <source>
        <dbReference type="ARBA" id="ARBA00023125"/>
    </source>
</evidence>
<keyword evidence="4" id="KW-0479">Metal-binding</keyword>
<keyword evidence="2" id="KW-0064">Aspartyl protease</keyword>
<dbReference type="InterPro" id="IPR001878">
    <property type="entry name" value="Znf_CCHC"/>
</dbReference>
<dbReference type="SUPFAM" id="SSF57756">
    <property type="entry name" value="Retrovirus zinc finger-like domains"/>
    <property type="match status" value="1"/>
</dbReference>
<proteinExistence type="predicted"/>
<dbReference type="InterPro" id="IPR043128">
    <property type="entry name" value="Rev_trsase/Diguanyl_cyclase"/>
</dbReference>
<feature type="domain" description="CCHC-type" evidence="6">
    <location>
        <begin position="285"/>
        <end position="301"/>
    </location>
</feature>
<keyword evidence="4" id="KW-0862">Zinc</keyword>
<evidence type="ECO:0000313" key="7">
    <source>
        <dbReference type="EMBL" id="RDX66824.1"/>
    </source>
</evidence>
<dbReference type="GO" id="GO:0008270">
    <property type="term" value="F:zinc ion binding"/>
    <property type="evidence" value="ECO:0007669"/>
    <property type="project" value="UniProtKB-KW"/>
</dbReference>
<dbReference type="InterPro" id="IPR051320">
    <property type="entry name" value="Viral_Replic_Matur_Polypro"/>
</dbReference>
<dbReference type="Gene3D" id="3.30.70.270">
    <property type="match status" value="2"/>
</dbReference>
<keyword evidence="8" id="KW-1185">Reference proteome</keyword>
<dbReference type="PANTHER" id="PTHR33064">
    <property type="entry name" value="POL PROTEIN"/>
    <property type="match status" value="1"/>
</dbReference>
<keyword evidence="1" id="KW-0645">Protease</keyword>
<dbReference type="InterPro" id="IPR043502">
    <property type="entry name" value="DNA/RNA_pol_sf"/>
</dbReference>
<dbReference type="Proteomes" id="UP000257109">
    <property type="component" value="Unassembled WGS sequence"/>
</dbReference>
<sequence>MANTTRSGERTEAIYDSEEEVISSPPQHGPQKPNSGPWFTLDDIPPNKWRTKLIEFGAWLDTKLMKDSDPYKVIEEFCCRMTGTLKHWYHDLGAVRQDQLYNLGTTAAVLGVLHEEFIGDGAIIDKKVRQEYFEMKCCSIKIEDLYKHFQRMSQRFYMLNGLNDPSLKNTYVASLPKEIQPELNRMAMAAQKDFSAMTMGEIHQMTQEAIDKLCRQHKYFSDIMNQKGKFRKACKKPYLEIKCKEKSCSYSSKKKKEKILPQKKKRKPFKFFRRKKFRGKSSDQRCFICGKRGHYSRNCPNKADKAIKLISSLKLDDEEVESLYSEQSSADEETVFALKESEDEDQSEPESIPIFLVKNIDTITISPPQPCIEVQLLPSKFHKLINVIVFMDTGAQKTMMNPEILPEEFWKKEVCHFVAANRKIFKTELITKEPVRIKFFPDCIVWTRVIGSKLPDRDILIGMDVYSAANRLQILSTGVRYKREFKPFTEVVRLFSLTESPTEIEEIKKKILSLCANSHEEFIHSNPIWKIHDFFIRLPFKLNEDVNPTKATHPGMTPSDLLLARQECQELSRQGLIEPTQSNWACQAFYVEKISEKLRGKKRLVIDYKPINHFLQDDKFPIPKASSLPVLIKESNVFSKFDLKSGFWQLGIEPTNHYGLMFSEKKIHLAQSQIDFLGMHFFQGSYQPQPHIAEELLKFPDKSLTVKQIQQFLGIVNYIRDFIPNIARYTSPLSKLLKKDPPSWGPDQTRAIQELKRIAQSPPALKIPGEGKRILQTDASDLYWGAVLIEEKGNKKYYCGHAGGQFKEAERHYHTTFKEALAVKNGIKKFDFHLRKYHFEVQMDNSSFPKILEFKNRMPPDPQILRLKDWFS</sequence>
<gene>
    <name evidence="7" type="ORF">CR513_54368</name>
</gene>
<organism evidence="7 8">
    <name type="scientific">Mucuna pruriens</name>
    <name type="common">Velvet bean</name>
    <name type="synonym">Dolichos pruriens</name>
    <dbReference type="NCBI Taxonomy" id="157652"/>
    <lineage>
        <taxon>Eukaryota</taxon>
        <taxon>Viridiplantae</taxon>
        <taxon>Streptophyta</taxon>
        <taxon>Embryophyta</taxon>
        <taxon>Tracheophyta</taxon>
        <taxon>Spermatophyta</taxon>
        <taxon>Magnoliopsida</taxon>
        <taxon>eudicotyledons</taxon>
        <taxon>Gunneridae</taxon>
        <taxon>Pentapetalae</taxon>
        <taxon>rosids</taxon>
        <taxon>fabids</taxon>
        <taxon>Fabales</taxon>
        <taxon>Fabaceae</taxon>
        <taxon>Papilionoideae</taxon>
        <taxon>50 kb inversion clade</taxon>
        <taxon>NPAAA clade</taxon>
        <taxon>indigoferoid/millettioid clade</taxon>
        <taxon>Phaseoleae</taxon>
        <taxon>Mucuna</taxon>
    </lineage>
</organism>
<feature type="region of interest" description="Disordered" evidence="5">
    <location>
        <begin position="1"/>
        <end position="37"/>
    </location>
</feature>
<reference evidence="7" key="1">
    <citation type="submission" date="2018-05" db="EMBL/GenBank/DDBJ databases">
        <title>Draft genome of Mucuna pruriens seed.</title>
        <authorList>
            <person name="Nnadi N.E."/>
            <person name="Vos R."/>
            <person name="Hasami M.H."/>
            <person name="Devisetty U.K."/>
            <person name="Aguiy J.C."/>
        </authorList>
    </citation>
    <scope>NUCLEOTIDE SEQUENCE [LARGE SCALE GENOMIC DNA]</scope>
    <source>
        <strain evidence="7">JCA_2017</strain>
    </source>
</reference>
<dbReference type="InterPro" id="IPR036875">
    <property type="entry name" value="Znf_CCHC_sf"/>
</dbReference>
<dbReference type="OrthoDB" id="1914518at2759"/>
<protein>
    <recommendedName>
        <fullName evidence="6">CCHC-type domain-containing protein</fullName>
    </recommendedName>
</protein>
<evidence type="ECO:0000259" key="6">
    <source>
        <dbReference type="PROSITE" id="PS50158"/>
    </source>
</evidence>
<dbReference type="SUPFAM" id="SSF56672">
    <property type="entry name" value="DNA/RNA polymerases"/>
    <property type="match status" value="1"/>
</dbReference>
<dbReference type="GO" id="GO:0003677">
    <property type="term" value="F:DNA binding"/>
    <property type="evidence" value="ECO:0007669"/>
    <property type="project" value="UniProtKB-KW"/>
</dbReference>
<dbReference type="InterPro" id="IPR041577">
    <property type="entry name" value="RT_RNaseH_2"/>
</dbReference>
<dbReference type="PROSITE" id="PS50158">
    <property type="entry name" value="ZF_CCHC"/>
    <property type="match status" value="1"/>
</dbReference>
<keyword evidence="3" id="KW-0238">DNA-binding</keyword>